<gene>
    <name evidence="1" type="ORF">ERS007720_01938</name>
</gene>
<protein>
    <submittedName>
        <fullName evidence="1">Uncharacterized protein</fullName>
    </submittedName>
</protein>
<sequence length="157" mass="16637">MPVCIPAVIVVGKHQQVAGVAAALQPQQTTGQVLPALRAVQRVDGARRRVGVAQATWIRRLTRLLHQRVNQGVVAVDPLGRVGAQRAGRRAGAVGGVVIESGLKSRHLADAFLDWANGWIDSAVEDHRPHMSTEPFQVSGAQLGAVAVSEVVDLIVT</sequence>
<name>A0A655IUK6_MYCTX</name>
<dbReference type="EMBL" id="CSAJ01000219">
    <property type="protein sequence ID" value="COW18284.1"/>
    <property type="molecule type" value="Genomic_DNA"/>
</dbReference>
<reference evidence="1 2" key="1">
    <citation type="submission" date="2015-03" db="EMBL/GenBank/DDBJ databases">
        <authorList>
            <consortium name="Pathogen Informatics"/>
        </authorList>
    </citation>
    <scope>NUCLEOTIDE SEQUENCE [LARGE SCALE GENOMIC DNA]</scope>
    <source>
        <strain evidence="1 2">M09401471</strain>
    </source>
</reference>
<proteinExistence type="predicted"/>
<dbReference type="AlphaFoldDB" id="A0A655IUK6"/>
<evidence type="ECO:0000313" key="1">
    <source>
        <dbReference type="EMBL" id="COW18284.1"/>
    </source>
</evidence>
<dbReference type="Proteomes" id="UP000044938">
    <property type="component" value="Unassembled WGS sequence"/>
</dbReference>
<organism evidence="1 2">
    <name type="scientific">Mycobacterium tuberculosis</name>
    <dbReference type="NCBI Taxonomy" id="1773"/>
    <lineage>
        <taxon>Bacteria</taxon>
        <taxon>Bacillati</taxon>
        <taxon>Actinomycetota</taxon>
        <taxon>Actinomycetes</taxon>
        <taxon>Mycobacteriales</taxon>
        <taxon>Mycobacteriaceae</taxon>
        <taxon>Mycobacterium</taxon>
        <taxon>Mycobacterium tuberculosis complex</taxon>
    </lineage>
</organism>
<accession>A0A655IUK6</accession>
<evidence type="ECO:0000313" key="2">
    <source>
        <dbReference type="Proteomes" id="UP000044938"/>
    </source>
</evidence>